<proteinExistence type="predicted"/>
<keyword evidence="1" id="KW-1133">Transmembrane helix</keyword>
<evidence type="ECO:0000313" key="4">
    <source>
        <dbReference type="Proteomes" id="UP000663942"/>
    </source>
</evidence>
<sequence>MRPFRCDKRRPAHARRSTRVREGSTAVEFALVALPFFLMLFAILEIGLVLLLDAVAETATADMGRLVRTGQAQQQAMTPALMKQRFCARMSVFSGDCPTRSYIDVRVVDNFTNPLVPDPTASGTFDETKLTFQPGRAGDLVLVRIWYAQPIATPFLSQALSKMSDKKVLLSTTLAFRNEPYQ</sequence>
<reference evidence="3 4" key="1">
    <citation type="submission" date="2020-09" db="EMBL/GenBank/DDBJ databases">
        <title>Brevundimonas sp. LVF1 isolated from an oligotrophic pond in Goettingen, Germany.</title>
        <authorList>
            <person name="Friedrich I."/>
            <person name="Klassen A."/>
            <person name="Neubauer H."/>
            <person name="Schneider D."/>
            <person name="Hertel R."/>
            <person name="Daniel R."/>
        </authorList>
    </citation>
    <scope>NUCLEOTIDE SEQUENCE [LARGE SCALE GENOMIC DNA]</scope>
    <source>
        <strain evidence="3 4">LVF1</strain>
    </source>
</reference>
<name>A0ABX7SNV7_9CAUL</name>
<keyword evidence="4" id="KW-1185">Reference proteome</keyword>
<evidence type="ECO:0000313" key="3">
    <source>
        <dbReference type="EMBL" id="QTC89396.1"/>
    </source>
</evidence>
<keyword evidence="1" id="KW-0812">Transmembrane</keyword>
<feature type="transmembrane region" description="Helical" evidence="1">
    <location>
        <begin position="29"/>
        <end position="52"/>
    </location>
</feature>
<feature type="domain" description="TadE-like" evidence="2">
    <location>
        <begin position="23"/>
        <end position="62"/>
    </location>
</feature>
<gene>
    <name evidence="3" type="ORF">IFE19_00215</name>
</gene>
<protein>
    <submittedName>
        <fullName evidence="3">Pilus assembly protein</fullName>
    </submittedName>
</protein>
<accession>A0ABX7SNV7</accession>
<dbReference type="Pfam" id="PF07811">
    <property type="entry name" value="TadE"/>
    <property type="match status" value="1"/>
</dbReference>
<evidence type="ECO:0000256" key="1">
    <source>
        <dbReference type="SAM" id="Phobius"/>
    </source>
</evidence>
<evidence type="ECO:0000259" key="2">
    <source>
        <dbReference type="Pfam" id="PF07811"/>
    </source>
</evidence>
<keyword evidence="1" id="KW-0472">Membrane</keyword>
<organism evidence="3 4">
    <name type="scientific">Brevundimonas pondensis</name>
    <dbReference type="NCBI Taxonomy" id="2774189"/>
    <lineage>
        <taxon>Bacteria</taxon>
        <taxon>Pseudomonadati</taxon>
        <taxon>Pseudomonadota</taxon>
        <taxon>Alphaproteobacteria</taxon>
        <taxon>Caulobacterales</taxon>
        <taxon>Caulobacteraceae</taxon>
        <taxon>Brevundimonas</taxon>
    </lineage>
</organism>
<dbReference type="EMBL" id="CP062006">
    <property type="protein sequence ID" value="QTC89396.1"/>
    <property type="molecule type" value="Genomic_DNA"/>
</dbReference>
<dbReference type="Proteomes" id="UP000663942">
    <property type="component" value="Chromosome"/>
</dbReference>
<dbReference type="InterPro" id="IPR012495">
    <property type="entry name" value="TadE-like_dom"/>
</dbReference>